<keyword evidence="1" id="KW-1133">Transmembrane helix</keyword>
<gene>
    <name evidence="2" type="ORF">E3J48_03620</name>
</gene>
<dbReference type="Proteomes" id="UP000319130">
    <property type="component" value="Unassembled WGS sequence"/>
</dbReference>
<accession>A0A523W769</accession>
<evidence type="ECO:0000256" key="1">
    <source>
        <dbReference type="SAM" id="Phobius"/>
    </source>
</evidence>
<keyword evidence="1" id="KW-0472">Membrane</keyword>
<dbReference type="EMBL" id="SOIZ01000152">
    <property type="protein sequence ID" value="TET62876.1"/>
    <property type="molecule type" value="Genomic_DNA"/>
</dbReference>
<dbReference type="AlphaFoldDB" id="A0A523W769"/>
<sequence length="173" mass="19517">MLCRNRIKERGQAEIAVILLVALVVLAFGVLSTPSIEVNEYGKLPDVKRAHIVVISPQKEKYGLLNLIKAKLEQKGISLTDVQDSNLLIFVYAQPKIFKYTSYKAIRSSGRIGLTPYSGVTYVPVEETGKYLQVGVQILDENDNCLWEAWGKQRTIIAKYKTILTEIMEKFPL</sequence>
<evidence type="ECO:0008006" key="4">
    <source>
        <dbReference type="Google" id="ProtNLM"/>
    </source>
</evidence>
<proteinExistence type="predicted"/>
<evidence type="ECO:0000313" key="3">
    <source>
        <dbReference type="Proteomes" id="UP000319130"/>
    </source>
</evidence>
<keyword evidence="1" id="KW-0812">Transmembrane</keyword>
<organism evidence="2 3">
    <name type="scientific">Aerophobetes bacterium</name>
    <dbReference type="NCBI Taxonomy" id="2030807"/>
    <lineage>
        <taxon>Bacteria</taxon>
        <taxon>Candidatus Aerophobota</taxon>
    </lineage>
</organism>
<name>A0A523W769_UNCAE</name>
<comment type="caution">
    <text evidence="2">The sequence shown here is derived from an EMBL/GenBank/DDBJ whole genome shotgun (WGS) entry which is preliminary data.</text>
</comment>
<evidence type="ECO:0000313" key="2">
    <source>
        <dbReference type="EMBL" id="TET62876.1"/>
    </source>
</evidence>
<reference evidence="2 3" key="1">
    <citation type="submission" date="2019-03" db="EMBL/GenBank/DDBJ databases">
        <title>Metabolic potential of uncultured bacteria and archaea associated with petroleum seepage in deep-sea sediments.</title>
        <authorList>
            <person name="Dong X."/>
            <person name="Hubert C."/>
        </authorList>
    </citation>
    <scope>NUCLEOTIDE SEQUENCE [LARGE SCALE GENOMIC DNA]</scope>
    <source>
        <strain evidence="2">E29_bin52</strain>
    </source>
</reference>
<protein>
    <recommendedName>
        <fullName evidence="4">DUF4136 domain-containing protein</fullName>
    </recommendedName>
</protein>
<feature type="transmembrane region" description="Helical" evidence="1">
    <location>
        <begin position="12"/>
        <end position="31"/>
    </location>
</feature>